<name>A0A7W7CDK8_9PSEU</name>
<gene>
    <name evidence="2" type="ORF">HNR67_005345</name>
</gene>
<dbReference type="GO" id="GO:0030170">
    <property type="term" value="F:pyridoxal phosphate binding"/>
    <property type="evidence" value="ECO:0007669"/>
    <property type="project" value="InterPro"/>
</dbReference>
<evidence type="ECO:0000259" key="1">
    <source>
        <dbReference type="PROSITE" id="PS51340"/>
    </source>
</evidence>
<accession>A0A7W7CDK8</accession>
<dbReference type="InterPro" id="IPR011037">
    <property type="entry name" value="Pyrv_Knase-like_insert_dom_sf"/>
</dbReference>
<dbReference type="SUPFAM" id="SSF141673">
    <property type="entry name" value="MOSC N-terminal domain-like"/>
    <property type="match status" value="1"/>
</dbReference>
<keyword evidence="3" id="KW-1185">Reference proteome</keyword>
<dbReference type="Pfam" id="PF03476">
    <property type="entry name" value="MOSC_N"/>
    <property type="match status" value="1"/>
</dbReference>
<dbReference type="GO" id="GO:0030151">
    <property type="term" value="F:molybdenum ion binding"/>
    <property type="evidence" value="ECO:0007669"/>
    <property type="project" value="InterPro"/>
</dbReference>
<dbReference type="RefSeq" id="WP_185004998.1">
    <property type="nucleotide sequence ID" value="NZ_BAAAUI010000025.1"/>
</dbReference>
<proteinExistence type="predicted"/>
<evidence type="ECO:0000313" key="3">
    <source>
        <dbReference type="Proteomes" id="UP000533598"/>
    </source>
</evidence>
<dbReference type="PANTHER" id="PTHR14237">
    <property type="entry name" value="MOLYBDOPTERIN COFACTOR SULFURASE MOSC"/>
    <property type="match status" value="1"/>
</dbReference>
<protein>
    <submittedName>
        <fullName evidence="2">Uncharacterized protein YcbX</fullName>
    </submittedName>
</protein>
<feature type="domain" description="MOSC" evidence="1">
    <location>
        <begin position="119"/>
        <end position="268"/>
    </location>
</feature>
<dbReference type="PROSITE" id="PS51340">
    <property type="entry name" value="MOSC"/>
    <property type="match status" value="1"/>
</dbReference>
<organism evidence="2 3">
    <name type="scientific">Crossiella cryophila</name>
    <dbReference type="NCBI Taxonomy" id="43355"/>
    <lineage>
        <taxon>Bacteria</taxon>
        <taxon>Bacillati</taxon>
        <taxon>Actinomycetota</taxon>
        <taxon>Actinomycetes</taxon>
        <taxon>Pseudonocardiales</taxon>
        <taxon>Pseudonocardiaceae</taxon>
        <taxon>Crossiella</taxon>
    </lineage>
</organism>
<dbReference type="EMBL" id="JACHMH010000001">
    <property type="protein sequence ID" value="MBB4679227.1"/>
    <property type="molecule type" value="Genomic_DNA"/>
</dbReference>
<dbReference type="PANTHER" id="PTHR14237:SF19">
    <property type="entry name" value="MITOCHONDRIAL AMIDOXIME REDUCING COMPONENT 1"/>
    <property type="match status" value="1"/>
</dbReference>
<dbReference type="InterPro" id="IPR005303">
    <property type="entry name" value="MOCOS_middle"/>
</dbReference>
<reference evidence="2 3" key="1">
    <citation type="submission" date="2020-08" db="EMBL/GenBank/DDBJ databases">
        <title>Sequencing the genomes of 1000 actinobacteria strains.</title>
        <authorList>
            <person name="Klenk H.-P."/>
        </authorList>
    </citation>
    <scope>NUCLEOTIDE SEQUENCE [LARGE SCALE GENOMIC DNA]</scope>
    <source>
        <strain evidence="2 3">DSM 44230</strain>
    </source>
</reference>
<dbReference type="SUPFAM" id="SSF50800">
    <property type="entry name" value="PK beta-barrel domain-like"/>
    <property type="match status" value="1"/>
</dbReference>
<comment type="caution">
    <text evidence="2">The sequence shown here is derived from an EMBL/GenBank/DDBJ whole genome shotgun (WGS) entry which is preliminary data.</text>
</comment>
<dbReference type="Pfam" id="PF03473">
    <property type="entry name" value="MOSC"/>
    <property type="match status" value="1"/>
</dbReference>
<dbReference type="InterPro" id="IPR005302">
    <property type="entry name" value="MoCF_Sase_C"/>
</dbReference>
<dbReference type="AlphaFoldDB" id="A0A7W7CDK8"/>
<evidence type="ECO:0000313" key="2">
    <source>
        <dbReference type="EMBL" id="MBB4679227.1"/>
    </source>
</evidence>
<dbReference type="GO" id="GO:0003824">
    <property type="term" value="F:catalytic activity"/>
    <property type="evidence" value="ECO:0007669"/>
    <property type="project" value="InterPro"/>
</dbReference>
<sequence>MARVLELNYFPIKGCAGISVPDALVNPAGLALDRSFMVVSPEGVFRSQRRDPRLALVCPQVLGGGEVLRLSAEGFESVDVEVDAVGPRRPVEMFGDPYRAIDQGEAAAAWLSAVVGDPCRLVRVPPEHDRATDGLTPGTSGFADSSAVHLLSVDSLAGLNERMVAAGAVALPMSRFRANIVVEGWDGPHVEDELRRLRIGDVELGYTKLAIRCAVTTVDQESGVKQGPEPLRSLAKYRRAAQGGVAFGVKFAVLRSGKLSVGDELSVLEWGASEL</sequence>
<dbReference type="Proteomes" id="UP000533598">
    <property type="component" value="Unassembled WGS sequence"/>
</dbReference>
<dbReference type="Gene3D" id="2.40.33.20">
    <property type="entry name" value="PK beta-barrel domain-like"/>
    <property type="match status" value="1"/>
</dbReference>